<proteinExistence type="predicted"/>
<dbReference type="eggNOG" id="ENOG5033SC7">
    <property type="taxonomic scope" value="Bacteria"/>
</dbReference>
<dbReference type="RefSeq" id="WP_013002740.1">
    <property type="nucleotide sequence ID" value="NC_013929.1"/>
</dbReference>
<dbReference type="Proteomes" id="UP000001444">
    <property type="component" value="Chromosome"/>
</dbReference>
<dbReference type="EMBL" id="FN554889">
    <property type="protein sequence ID" value="CBG72160.1"/>
    <property type="molecule type" value="Genomic_DNA"/>
</dbReference>
<dbReference type="STRING" id="680198.SCAB_51171"/>
<feature type="region of interest" description="Disordered" evidence="1">
    <location>
        <begin position="37"/>
        <end position="58"/>
    </location>
</feature>
<keyword evidence="3" id="KW-1185">Reference proteome</keyword>
<organism evidence="2 3">
    <name type="scientific">Streptomyces scabiei (strain 87.22)</name>
    <dbReference type="NCBI Taxonomy" id="680198"/>
    <lineage>
        <taxon>Bacteria</taxon>
        <taxon>Bacillati</taxon>
        <taxon>Actinomycetota</taxon>
        <taxon>Actinomycetes</taxon>
        <taxon>Kitasatosporales</taxon>
        <taxon>Streptomycetaceae</taxon>
        <taxon>Streptomyces</taxon>
    </lineage>
</organism>
<reference evidence="2 3" key="1">
    <citation type="journal article" date="2010" name="Mol. Plant Microbe Interact.">
        <title>Streptomyces scabies 87-22 contains a coronafacic acid-like biosynthetic cluster that contributes to plant-microbe interactions.</title>
        <authorList>
            <person name="Bignell D.R."/>
            <person name="Seipke R.F."/>
            <person name="Huguet-Tapia J.C."/>
            <person name="Chambers A.H."/>
            <person name="Parry R.J."/>
            <person name="Loria R."/>
        </authorList>
    </citation>
    <scope>NUCLEOTIDE SEQUENCE [LARGE SCALE GENOMIC DNA]</scope>
    <source>
        <strain evidence="2 3">87.22</strain>
    </source>
</reference>
<dbReference type="HOGENOM" id="CLU_097113_0_0_11"/>
<sequence length="193" mass="21526">MTPSTSSLIVAVVGVLGTLLSGVLAYRSALRSTSMELDHAERQRRDEQSATDRRAAMSERRASYTAFNQHLRQFHQVLSRHYLALEAGQAGPEQTRERDESRRDLRNVYAEAQMVVPDEVLAVGGKLVHQLHRVHALLAQHELGTAAADEALEDIKARLEKASEGLYEVRQTMRKDLGITELPVRRPDGYGAT</sequence>
<dbReference type="AlphaFoldDB" id="C9YTL1"/>
<protein>
    <submittedName>
        <fullName evidence="2">Uncharacterized protein</fullName>
    </submittedName>
</protein>
<evidence type="ECO:0000313" key="2">
    <source>
        <dbReference type="EMBL" id="CBG72160.1"/>
    </source>
</evidence>
<accession>C9YTL1</accession>
<name>C9YTL1_STRSW</name>
<dbReference type="KEGG" id="scb:SCAB_51171"/>
<gene>
    <name evidence="2" type="ordered locus">SCAB_51171</name>
</gene>
<dbReference type="GeneID" id="24308084"/>
<evidence type="ECO:0000313" key="3">
    <source>
        <dbReference type="Proteomes" id="UP000001444"/>
    </source>
</evidence>
<evidence type="ECO:0000256" key="1">
    <source>
        <dbReference type="SAM" id="MobiDB-lite"/>
    </source>
</evidence>